<sequence>MLPTDSTEITLIFRTNYQTYPGQQMFISGDHPLLGEWSRTRAFAMRYVRDSNDSLNWVGKITFRKPIRQIVTIEYKYILLTSSFDPNDPRFQGDVRRDTNAEVCWDSGPNRKIVIGEVTQSPYLVMTSDLFQSQIELLEHVFLKNTFRDVIYYHPINKTHEILRDVKPTQITQVRFRLLVLQLPPNYRVYITGDSSVFENWKKYVPLVPINNLYWEIAIDMRNDTRPFDYKYLILKDGDSTPKWEHRPNHKFYFPFENPSVLIISDWLFKFPVVKFHGAGIITSLYSIHSRKSLGKVGEFMDLKLLVDWASRANLLLIHLLPLQDTDRGLDGPETNPSRQVSAFAFNPIYLTLSRVQGYKSDPTVKRSTYLNVYLAKINALREIFSTIDRSKLRKDPEFREFVTSNNWWLQNYSLWASLRDEWLEKNPPPNHDEKSEKLEFPPFTDFALPDLLLTPVIESKRDINCLFIAWVQFNCYKQMAEVSEYARSSRVVLSSTMTIGQRHGSTDTWSHPELFDEEYNIGAPPDIFSFHGQNWGYPSWNWEQMRKTNYQWIKQQIFFRSQFFSACMFDHPLGLFRCWNIPCDVENPLLGHFVPSSPVDVKSLTELGLRDISQLCRPIFPISDALSFSLPENVREQIINLLATCDGGNWRFKADYETDTSIKQALANIAADLDIEKKLQLSLAEKILLSYFESVCLIPDKTAPHEKYYPRFSMTDSAIFKLLPERDAQVLYKLFVDFYYRTNLSMWHENGAQNIGPFASAPIQFFGYDLGVTLNDEEKALHRVGICSFRVQRIPRESTQRFDATEDFPYMSICTPSPHDMPHLTLWWRQEQADVQLFYHQILKMNGVAPLEINKDIARGIIKQNLASDSMWCVFVFDDLFALSDDFKEDISTTWISDQTNGSRAPFKMSVCLEDLLEKSDWNDLIVNMVQESGRGRDVSRGFADLY</sequence>
<keyword evidence="6" id="KW-0328">Glycosyltransferase</keyword>
<dbReference type="InterPro" id="IPR003385">
    <property type="entry name" value="Glyco_hydro_77"/>
</dbReference>
<dbReference type="GO" id="GO:0004134">
    <property type="term" value="F:4-alpha-glucanotransferase activity"/>
    <property type="evidence" value="ECO:0007669"/>
    <property type="project" value="UniProtKB-EC"/>
</dbReference>
<dbReference type="InterPro" id="IPR002044">
    <property type="entry name" value="CBM20"/>
</dbReference>
<proteinExistence type="inferred from homology"/>
<evidence type="ECO:0000256" key="1">
    <source>
        <dbReference type="ARBA" id="ARBA00000439"/>
    </source>
</evidence>
<dbReference type="SUPFAM" id="SSF51445">
    <property type="entry name" value="(Trans)glycosidases"/>
    <property type="match status" value="1"/>
</dbReference>
<dbReference type="PROSITE" id="PS51166">
    <property type="entry name" value="CBM20"/>
    <property type="match status" value="2"/>
</dbReference>
<dbReference type="PANTHER" id="PTHR32518">
    <property type="match status" value="1"/>
</dbReference>
<dbReference type="GO" id="GO:0005737">
    <property type="term" value="C:cytoplasm"/>
    <property type="evidence" value="ECO:0007669"/>
    <property type="project" value="UniProtKB-SubCell"/>
</dbReference>
<feature type="domain" description="CBM20" evidence="11">
    <location>
        <begin position="3"/>
        <end position="133"/>
    </location>
</feature>
<dbReference type="InterPro" id="IPR034841">
    <property type="entry name" value="CBM20_DPE2_2"/>
</dbReference>
<reference evidence="12" key="1">
    <citation type="submission" date="2006-10" db="EMBL/GenBank/DDBJ databases">
        <authorList>
            <person name="Amadeo P."/>
            <person name="Zhao Q."/>
            <person name="Wortman J."/>
            <person name="Fraser-Liggett C."/>
            <person name="Carlton J."/>
        </authorList>
    </citation>
    <scope>NUCLEOTIDE SEQUENCE</scope>
    <source>
        <strain evidence="12">G3</strain>
    </source>
</reference>
<evidence type="ECO:0000256" key="9">
    <source>
        <dbReference type="ARBA" id="ARBA00031423"/>
    </source>
</evidence>
<protein>
    <recommendedName>
        <fullName evidence="4">4-alpha-glucanotransferase</fullName>
        <ecNumber evidence="4">2.4.1.25</ecNumber>
    </recommendedName>
    <alternativeName>
        <fullName evidence="9">Amylomaltase</fullName>
    </alternativeName>
    <alternativeName>
        <fullName evidence="10">Disproportionating enzyme</fullName>
    </alternativeName>
</protein>
<evidence type="ECO:0000256" key="5">
    <source>
        <dbReference type="ARBA" id="ARBA00022490"/>
    </source>
</evidence>
<evidence type="ECO:0000256" key="10">
    <source>
        <dbReference type="ARBA" id="ARBA00031501"/>
    </source>
</evidence>
<evidence type="ECO:0000256" key="2">
    <source>
        <dbReference type="ARBA" id="ARBA00004496"/>
    </source>
</evidence>
<dbReference type="CDD" id="cd05816">
    <property type="entry name" value="CBM20_DPE2_repeat2"/>
    <property type="match status" value="1"/>
</dbReference>
<dbReference type="EC" id="2.4.1.25" evidence="4"/>
<dbReference type="SMART" id="SM01065">
    <property type="entry name" value="CBM_2"/>
    <property type="match status" value="2"/>
</dbReference>
<dbReference type="PANTHER" id="PTHR32518:SF3">
    <property type="entry name" value="4-ALPHA-GLUCANOTRANSFERASE"/>
    <property type="match status" value="1"/>
</dbReference>
<dbReference type="OrthoDB" id="6123450at2759"/>
<dbReference type="SUPFAM" id="SSF49452">
    <property type="entry name" value="Starch-binding domain-like"/>
    <property type="match status" value="2"/>
</dbReference>
<dbReference type="AlphaFoldDB" id="A2DJC0"/>
<dbReference type="KEGG" id="tva:5465035"/>
<dbReference type="Proteomes" id="UP000001542">
    <property type="component" value="Unassembled WGS sequence"/>
</dbReference>
<dbReference type="InParanoid" id="A2DJC0"/>
<dbReference type="InterPro" id="IPR017853">
    <property type="entry name" value="GH"/>
</dbReference>
<reference evidence="12" key="2">
    <citation type="journal article" date="2007" name="Science">
        <title>Draft genome sequence of the sexually transmitted pathogen Trichomonas vaginalis.</title>
        <authorList>
            <person name="Carlton J.M."/>
            <person name="Hirt R.P."/>
            <person name="Silva J.C."/>
            <person name="Delcher A.L."/>
            <person name="Schatz M."/>
            <person name="Zhao Q."/>
            <person name="Wortman J.R."/>
            <person name="Bidwell S.L."/>
            <person name="Alsmark U.C.M."/>
            <person name="Besteiro S."/>
            <person name="Sicheritz-Ponten T."/>
            <person name="Noel C.J."/>
            <person name="Dacks J.B."/>
            <person name="Foster P.G."/>
            <person name="Simillion C."/>
            <person name="Van de Peer Y."/>
            <person name="Miranda-Saavedra D."/>
            <person name="Barton G.J."/>
            <person name="Westrop G.D."/>
            <person name="Mueller S."/>
            <person name="Dessi D."/>
            <person name="Fiori P.L."/>
            <person name="Ren Q."/>
            <person name="Paulsen I."/>
            <person name="Zhang H."/>
            <person name="Bastida-Corcuera F.D."/>
            <person name="Simoes-Barbosa A."/>
            <person name="Brown M.T."/>
            <person name="Hayes R.D."/>
            <person name="Mukherjee M."/>
            <person name="Okumura C.Y."/>
            <person name="Schneider R."/>
            <person name="Smith A.J."/>
            <person name="Vanacova S."/>
            <person name="Villalvazo M."/>
            <person name="Haas B.J."/>
            <person name="Pertea M."/>
            <person name="Feldblyum T.V."/>
            <person name="Utterback T.R."/>
            <person name="Shu C.L."/>
            <person name="Osoegawa K."/>
            <person name="de Jong P.J."/>
            <person name="Hrdy I."/>
            <person name="Horvathova L."/>
            <person name="Zubacova Z."/>
            <person name="Dolezal P."/>
            <person name="Malik S.B."/>
            <person name="Logsdon J.M. Jr."/>
            <person name="Henze K."/>
            <person name="Gupta A."/>
            <person name="Wang C.C."/>
            <person name="Dunne R.L."/>
            <person name="Upcroft J.A."/>
            <person name="Upcroft P."/>
            <person name="White O."/>
            <person name="Salzberg S.L."/>
            <person name="Tang P."/>
            <person name="Chiu C.-H."/>
            <person name="Lee Y.-S."/>
            <person name="Embley T.M."/>
            <person name="Coombs G.H."/>
            <person name="Mottram J.C."/>
            <person name="Tachezy J."/>
            <person name="Fraser-Liggett C.M."/>
            <person name="Johnson P.J."/>
        </authorList>
    </citation>
    <scope>NUCLEOTIDE SEQUENCE [LARGE SCALE GENOMIC DNA]</scope>
    <source>
        <strain evidence="12">G3</strain>
    </source>
</reference>
<keyword evidence="8" id="KW-0119">Carbohydrate metabolism</keyword>
<evidence type="ECO:0000256" key="7">
    <source>
        <dbReference type="ARBA" id="ARBA00022679"/>
    </source>
</evidence>
<name>A2DJC0_TRIV3</name>
<dbReference type="Pfam" id="PF00686">
    <property type="entry name" value="CBM_20"/>
    <property type="match status" value="2"/>
</dbReference>
<dbReference type="RefSeq" id="XP_001580493.1">
    <property type="nucleotide sequence ID" value="XM_001580443.1"/>
</dbReference>
<dbReference type="Gene3D" id="2.60.40.10">
    <property type="entry name" value="Immunoglobulins"/>
    <property type="match status" value="2"/>
</dbReference>
<comment type="catalytic activity">
    <reaction evidence="1">
        <text>Transfers a segment of a (1-&gt;4)-alpha-D-glucan to a new position in an acceptor, which may be glucose or a (1-&gt;4)-alpha-D-glucan.</text>
        <dbReference type="EC" id="2.4.1.25"/>
    </reaction>
</comment>
<dbReference type="Gene3D" id="3.20.20.80">
    <property type="entry name" value="Glycosidases"/>
    <property type="match status" value="2"/>
</dbReference>
<keyword evidence="7" id="KW-0808">Transferase</keyword>
<keyword evidence="13" id="KW-1185">Reference proteome</keyword>
<evidence type="ECO:0000256" key="8">
    <source>
        <dbReference type="ARBA" id="ARBA00023277"/>
    </source>
</evidence>
<evidence type="ECO:0000313" key="12">
    <source>
        <dbReference type="EMBL" id="EAY19507.1"/>
    </source>
</evidence>
<evidence type="ECO:0000259" key="11">
    <source>
        <dbReference type="PROSITE" id="PS51166"/>
    </source>
</evidence>
<evidence type="ECO:0000256" key="3">
    <source>
        <dbReference type="ARBA" id="ARBA00005684"/>
    </source>
</evidence>
<dbReference type="InterPro" id="IPR013784">
    <property type="entry name" value="Carb-bd-like_fold"/>
</dbReference>
<dbReference type="Pfam" id="PF02446">
    <property type="entry name" value="Glyco_hydro_77"/>
    <property type="match status" value="1"/>
</dbReference>
<dbReference type="GO" id="GO:0005975">
    <property type="term" value="P:carbohydrate metabolic process"/>
    <property type="evidence" value="ECO:0007669"/>
    <property type="project" value="InterPro"/>
</dbReference>
<dbReference type="GO" id="GO:2001070">
    <property type="term" value="F:starch binding"/>
    <property type="evidence" value="ECO:0007669"/>
    <property type="project" value="InterPro"/>
</dbReference>
<dbReference type="STRING" id="5722.A2DJC0"/>
<evidence type="ECO:0000313" key="13">
    <source>
        <dbReference type="Proteomes" id="UP000001542"/>
    </source>
</evidence>
<accession>A2DJC0</accession>
<feature type="domain" description="CBM20" evidence="11">
    <location>
        <begin position="166"/>
        <end position="269"/>
    </location>
</feature>
<comment type="subcellular location">
    <subcellularLocation>
        <location evidence="2">Cytoplasm</location>
    </subcellularLocation>
</comment>
<gene>
    <name evidence="12" type="ORF">TVAG_136380</name>
</gene>
<evidence type="ECO:0000256" key="6">
    <source>
        <dbReference type="ARBA" id="ARBA00022676"/>
    </source>
</evidence>
<dbReference type="InterPro" id="IPR013783">
    <property type="entry name" value="Ig-like_fold"/>
</dbReference>
<dbReference type="eggNOG" id="ENOG502QR3V">
    <property type="taxonomic scope" value="Eukaryota"/>
</dbReference>
<dbReference type="EMBL" id="DS113207">
    <property type="protein sequence ID" value="EAY19507.1"/>
    <property type="molecule type" value="Genomic_DNA"/>
</dbReference>
<comment type="similarity">
    <text evidence="3">Belongs to the disproportionating enzyme family.</text>
</comment>
<dbReference type="VEuPathDB" id="TrichDB:TVAG_136380"/>
<evidence type="ECO:0000256" key="4">
    <source>
        <dbReference type="ARBA" id="ARBA00012560"/>
    </source>
</evidence>
<dbReference type="VEuPathDB" id="TrichDB:TVAGG3_0543560"/>
<keyword evidence="5" id="KW-0963">Cytoplasm</keyword>
<organism evidence="12 13">
    <name type="scientific">Trichomonas vaginalis (strain ATCC PRA-98 / G3)</name>
    <dbReference type="NCBI Taxonomy" id="412133"/>
    <lineage>
        <taxon>Eukaryota</taxon>
        <taxon>Metamonada</taxon>
        <taxon>Parabasalia</taxon>
        <taxon>Trichomonadida</taxon>
        <taxon>Trichomonadidae</taxon>
        <taxon>Trichomonas</taxon>
    </lineage>
</organism>